<dbReference type="PANTHER" id="PTHR10127">
    <property type="entry name" value="DISCOIDIN, CUB, EGF, LAMININ , AND ZINC METALLOPROTEASE DOMAIN CONTAINING"/>
    <property type="match status" value="1"/>
</dbReference>
<comment type="caution">
    <text evidence="4">The sequence shown here is derived from an EMBL/GenBank/DDBJ whole genome shotgun (WGS) entry which is preliminary data.</text>
</comment>
<organism evidence="4 5">
    <name type="scientific">Pleuronectes platessa</name>
    <name type="common">European plaice</name>
    <dbReference type="NCBI Taxonomy" id="8262"/>
    <lineage>
        <taxon>Eukaryota</taxon>
        <taxon>Metazoa</taxon>
        <taxon>Chordata</taxon>
        <taxon>Craniata</taxon>
        <taxon>Vertebrata</taxon>
        <taxon>Euteleostomi</taxon>
        <taxon>Actinopterygii</taxon>
        <taxon>Neopterygii</taxon>
        <taxon>Teleostei</taxon>
        <taxon>Neoteleostei</taxon>
        <taxon>Acanthomorphata</taxon>
        <taxon>Carangaria</taxon>
        <taxon>Pleuronectiformes</taxon>
        <taxon>Pleuronectoidei</taxon>
        <taxon>Pleuronectidae</taxon>
        <taxon>Pleuronectes</taxon>
    </lineage>
</organism>
<dbReference type="InterPro" id="IPR024079">
    <property type="entry name" value="MetalloPept_cat_dom_sf"/>
</dbReference>
<dbReference type="EMBL" id="CADEAL010001090">
    <property type="protein sequence ID" value="CAB1428797.1"/>
    <property type="molecule type" value="Genomic_DNA"/>
</dbReference>
<feature type="domain" description="Peptidase M12A" evidence="3">
    <location>
        <begin position="75"/>
        <end position="136"/>
    </location>
</feature>
<name>A0A9N7UDY8_PLEPL</name>
<gene>
    <name evidence="4" type="ORF">PLEPLA_LOCUS16771</name>
</gene>
<dbReference type="GO" id="GO:0006508">
    <property type="term" value="P:proteolysis"/>
    <property type="evidence" value="ECO:0007669"/>
    <property type="project" value="InterPro"/>
</dbReference>
<dbReference type="Proteomes" id="UP001153269">
    <property type="component" value="Unassembled WGS sequence"/>
</dbReference>
<comment type="caution">
    <text evidence="1">Lacks conserved residue(s) required for the propagation of feature annotation.</text>
</comment>
<sequence length="136" mass="15091">MSVGAQCLSPQEMAGRKAALVVCLLFGTTLSLPTEKLADYDVDGGRDLDIFDINEEAGLDLAEGDIVLDGRQTRNSIIGDEYRWPKTIPYYMEDDLEINAKGVILKAFEQYRLKTCIDFKPWSGESNYISIFKGGG</sequence>
<dbReference type="Pfam" id="PF01400">
    <property type="entry name" value="Astacin"/>
    <property type="match status" value="1"/>
</dbReference>
<accession>A0A9N7UDY8</accession>
<keyword evidence="5" id="KW-1185">Reference proteome</keyword>
<protein>
    <recommendedName>
        <fullName evidence="3">Peptidase M12A domain-containing protein</fullName>
    </recommendedName>
</protein>
<dbReference type="InterPro" id="IPR001506">
    <property type="entry name" value="Peptidase_M12A"/>
</dbReference>
<dbReference type="SUPFAM" id="SSF55486">
    <property type="entry name" value="Metalloproteases ('zincins'), catalytic domain"/>
    <property type="match status" value="1"/>
</dbReference>
<proteinExistence type="predicted"/>
<dbReference type="Gene3D" id="3.40.390.10">
    <property type="entry name" value="Collagenase (Catalytic Domain)"/>
    <property type="match status" value="1"/>
</dbReference>
<evidence type="ECO:0000313" key="4">
    <source>
        <dbReference type="EMBL" id="CAB1428797.1"/>
    </source>
</evidence>
<evidence type="ECO:0000256" key="1">
    <source>
        <dbReference type="PROSITE-ProRule" id="PRU01211"/>
    </source>
</evidence>
<evidence type="ECO:0000259" key="3">
    <source>
        <dbReference type="PROSITE" id="PS51864"/>
    </source>
</evidence>
<evidence type="ECO:0000313" key="5">
    <source>
        <dbReference type="Proteomes" id="UP001153269"/>
    </source>
</evidence>
<dbReference type="AlphaFoldDB" id="A0A9N7UDY8"/>
<evidence type="ECO:0000256" key="2">
    <source>
        <dbReference type="SAM" id="SignalP"/>
    </source>
</evidence>
<dbReference type="PROSITE" id="PS51864">
    <property type="entry name" value="ASTACIN"/>
    <property type="match status" value="1"/>
</dbReference>
<feature type="signal peptide" evidence="2">
    <location>
        <begin position="1"/>
        <end position="31"/>
    </location>
</feature>
<keyword evidence="2" id="KW-0732">Signal</keyword>
<reference evidence="4" key="1">
    <citation type="submission" date="2020-03" db="EMBL/GenBank/DDBJ databases">
        <authorList>
            <person name="Weist P."/>
        </authorList>
    </citation>
    <scope>NUCLEOTIDE SEQUENCE</scope>
</reference>
<dbReference type="GO" id="GO:0004222">
    <property type="term" value="F:metalloendopeptidase activity"/>
    <property type="evidence" value="ECO:0007669"/>
    <property type="project" value="InterPro"/>
</dbReference>
<dbReference type="PANTHER" id="PTHR10127:SF903">
    <property type="entry name" value="MEPRIN A SUBUNIT"/>
    <property type="match status" value="1"/>
</dbReference>
<feature type="chain" id="PRO_5040180610" description="Peptidase M12A domain-containing protein" evidence="2">
    <location>
        <begin position="32"/>
        <end position="136"/>
    </location>
</feature>